<organism evidence="1">
    <name type="scientific">marine sediment metagenome</name>
    <dbReference type="NCBI Taxonomy" id="412755"/>
    <lineage>
        <taxon>unclassified sequences</taxon>
        <taxon>metagenomes</taxon>
        <taxon>ecological metagenomes</taxon>
    </lineage>
</organism>
<dbReference type="AlphaFoldDB" id="A0A0F9Q4S1"/>
<gene>
    <name evidence="1" type="ORF">LCGC14_0748090</name>
</gene>
<evidence type="ECO:0000313" key="1">
    <source>
        <dbReference type="EMBL" id="KKN38965.1"/>
    </source>
</evidence>
<comment type="caution">
    <text evidence="1">The sequence shown here is derived from an EMBL/GenBank/DDBJ whole genome shotgun (WGS) entry which is preliminary data.</text>
</comment>
<reference evidence="1" key="1">
    <citation type="journal article" date="2015" name="Nature">
        <title>Complex archaea that bridge the gap between prokaryotes and eukaryotes.</title>
        <authorList>
            <person name="Spang A."/>
            <person name="Saw J.H."/>
            <person name="Jorgensen S.L."/>
            <person name="Zaremba-Niedzwiedzka K."/>
            <person name="Martijn J."/>
            <person name="Lind A.E."/>
            <person name="van Eijk R."/>
            <person name="Schleper C."/>
            <person name="Guy L."/>
            <person name="Ettema T.J."/>
        </authorList>
    </citation>
    <scope>NUCLEOTIDE SEQUENCE</scope>
</reference>
<protein>
    <submittedName>
        <fullName evidence="1">Uncharacterized protein</fullName>
    </submittedName>
</protein>
<accession>A0A0F9Q4S1</accession>
<sequence>MHLLRKQDLSVYYFLEDMFSAYDFVNIVDGYPDEELVLPTISVEAMDVDSIPHELGNRVGLKDRFWDIEVFALNKAQRDEFAYLIMDNLEVGVSINDYDEGFPPDVIPTKIGALDISNLTLTVVTLFPTIQEKLYWRMSITFTSIFNQL</sequence>
<proteinExistence type="predicted"/>
<dbReference type="EMBL" id="LAZR01001791">
    <property type="protein sequence ID" value="KKN38965.1"/>
    <property type="molecule type" value="Genomic_DNA"/>
</dbReference>
<name>A0A0F9Q4S1_9ZZZZ</name>